<dbReference type="GO" id="GO:0000329">
    <property type="term" value="C:fungal-type vacuole membrane"/>
    <property type="evidence" value="ECO:0007669"/>
    <property type="project" value="TreeGrafter"/>
</dbReference>
<keyword evidence="6" id="KW-1185">Reference proteome</keyword>
<feature type="transmembrane region" description="Helical" evidence="3">
    <location>
        <begin position="91"/>
        <end position="109"/>
    </location>
</feature>
<dbReference type="PROSITE" id="PS50850">
    <property type="entry name" value="MFS"/>
    <property type="match status" value="1"/>
</dbReference>
<dbReference type="PANTHER" id="PTHR23520">
    <property type="entry name" value="TRANSPORTER, PUTATIVE (AFU_ORTHOLOGUE AFUA_3G04000)-RELATED"/>
    <property type="match status" value="1"/>
</dbReference>
<proteinExistence type="predicted"/>
<evidence type="ECO:0000259" key="4">
    <source>
        <dbReference type="PROSITE" id="PS50850"/>
    </source>
</evidence>
<organism evidence="5 6">
    <name type="scientific">Aspergillus leporis</name>
    <dbReference type="NCBI Taxonomy" id="41062"/>
    <lineage>
        <taxon>Eukaryota</taxon>
        <taxon>Fungi</taxon>
        <taxon>Dikarya</taxon>
        <taxon>Ascomycota</taxon>
        <taxon>Pezizomycotina</taxon>
        <taxon>Eurotiomycetes</taxon>
        <taxon>Eurotiomycetidae</taxon>
        <taxon>Eurotiales</taxon>
        <taxon>Aspergillaceae</taxon>
        <taxon>Aspergillus</taxon>
        <taxon>Aspergillus subgen. Circumdati</taxon>
    </lineage>
</organism>
<name>A0A5N5WR19_9EURO</name>
<evidence type="ECO:0000313" key="5">
    <source>
        <dbReference type="EMBL" id="KAB8070187.1"/>
    </source>
</evidence>
<feature type="domain" description="Major facilitator superfamily (MFS) profile" evidence="4">
    <location>
        <begin position="1"/>
        <end position="447"/>
    </location>
</feature>
<feature type="transmembrane region" description="Helical" evidence="3">
    <location>
        <begin position="267"/>
        <end position="285"/>
    </location>
</feature>
<sequence>MSLCKPIKWLYHEFGIASVRTTGRDAWLIILARTGRMFAYGGTSLIIALFFASLQFSDFQIGLFMTLTLAGDVVLSLLLTLAADRIGRRRVLFAGAFLMALSGAVFAVFEDFWILLLAAILGVISATGSDFGPFRSIEESTLSHLTMLETRADVLSWYVTTSSLGSAAGTEFAGRAVDYLQTHRHWPTTDAYHAVFWLYILTGAMCMICTLSMSDRCELALPPPEIGEHQRLLGETQPEGNSNNNTLQQQKKKNSPFSQISSQTRTIMYQLWFLLILDSLADGMVPNSLTNYYLDQKFHLPKSTLGDIMSTGYFLSSISTVFAGPLARRLGLINTMVFTHLPSSTAVLLFPIPQGVALSVVLFFIRIGLNSMDQAPRSAFIAAVVRPEERTAVMGITGMLRTLTSMIGPSVTGLLAGGGRFWVAFVVAGALRIGYDFGLFGLFVNMRLHAHEQKEEGEE</sequence>
<keyword evidence="3" id="KW-0472">Membrane</keyword>
<dbReference type="InterPro" id="IPR020846">
    <property type="entry name" value="MFS_dom"/>
</dbReference>
<feature type="transmembrane region" description="Helical" evidence="3">
    <location>
        <begin position="115"/>
        <end position="134"/>
    </location>
</feature>
<feature type="transmembrane region" description="Helical" evidence="3">
    <location>
        <begin position="421"/>
        <end position="444"/>
    </location>
</feature>
<reference evidence="5 6" key="1">
    <citation type="submission" date="2019-04" db="EMBL/GenBank/DDBJ databases">
        <title>Friends and foes A comparative genomics study of 23 Aspergillus species from section Flavi.</title>
        <authorList>
            <consortium name="DOE Joint Genome Institute"/>
            <person name="Kjaerbolling I."/>
            <person name="Vesth T."/>
            <person name="Frisvad J.C."/>
            <person name="Nybo J.L."/>
            <person name="Theobald S."/>
            <person name="Kildgaard S."/>
            <person name="Isbrandt T."/>
            <person name="Kuo A."/>
            <person name="Sato A."/>
            <person name="Lyhne E.K."/>
            <person name="Kogle M.E."/>
            <person name="Wiebenga A."/>
            <person name="Kun R.S."/>
            <person name="Lubbers R.J."/>
            <person name="Makela M.R."/>
            <person name="Barry K."/>
            <person name="Chovatia M."/>
            <person name="Clum A."/>
            <person name="Daum C."/>
            <person name="Haridas S."/>
            <person name="He G."/>
            <person name="LaButti K."/>
            <person name="Lipzen A."/>
            <person name="Mondo S."/>
            <person name="Riley R."/>
            <person name="Salamov A."/>
            <person name="Simmons B.A."/>
            <person name="Magnuson J.K."/>
            <person name="Henrissat B."/>
            <person name="Mortensen U.H."/>
            <person name="Larsen T.O."/>
            <person name="Devries R.P."/>
            <person name="Grigoriev I.V."/>
            <person name="Machida M."/>
            <person name="Baker S.E."/>
            <person name="Andersen M.R."/>
        </authorList>
    </citation>
    <scope>NUCLEOTIDE SEQUENCE [LARGE SCALE GENOMIC DNA]</scope>
    <source>
        <strain evidence="5 6">CBS 151.66</strain>
    </source>
</reference>
<feature type="transmembrane region" description="Helical" evidence="3">
    <location>
        <begin position="61"/>
        <end position="79"/>
    </location>
</feature>
<dbReference type="SUPFAM" id="SSF103473">
    <property type="entry name" value="MFS general substrate transporter"/>
    <property type="match status" value="1"/>
</dbReference>
<dbReference type="InterPro" id="IPR036259">
    <property type="entry name" value="MFS_trans_sf"/>
</dbReference>
<keyword evidence="3" id="KW-1133">Transmembrane helix</keyword>
<evidence type="ECO:0000256" key="1">
    <source>
        <dbReference type="ARBA" id="ARBA00004141"/>
    </source>
</evidence>
<feature type="transmembrane region" description="Helical" evidence="3">
    <location>
        <begin position="155"/>
        <end position="174"/>
    </location>
</feature>
<keyword evidence="3" id="KW-0812">Transmembrane</keyword>
<dbReference type="InterPro" id="IPR011701">
    <property type="entry name" value="MFS"/>
</dbReference>
<comment type="subcellular location">
    <subcellularLocation>
        <location evidence="1">Membrane</location>
        <topology evidence="1">Multi-pass membrane protein</topology>
    </subcellularLocation>
</comment>
<feature type="transmembrane region" description="Helical" evidence="3">
    <location>
        <begin position="305"/>
        <end position="326"/>
    </location>
</feature>
<dbReference type="PANTHER" id="PTHR23520:SF5">
    <property type="entry name" value="TRANSPORTER, PUTATIVE (AFU_ORTHOLOGUE AFUA_3G04000)-RELATED"/>
    <property type="match status" value="1"/>
</dbReference>
<dbReference type="Pfam" id="PF07690">
    <property type="entry name" value="MFS_1"/>
    <property type="match status" value="2"/>
</dbReference>
<evidence type="ECO:0000313" key="6">
    <source>
        <dbReference type="Proteomes" id="UP000326565"/>
    </source>
</evidence>
<protein>
    <submittedName>
        <fullName evidence="5">Major facilitator superfamily domain-containing protein</fullName>
    </submittedName>
</protein>
<feature type="transmembrane region" description="Helical" evidence="3">
    <location>
        <begin position="347"/>
        <end position="369"/>
    </location>
</feature>
<evidence type="ECO:0000256" key="2">
    <source>
        <dbReference type="SAM" id="MobiDB-lite"/>
    </source>
</evidence>
<dbReference type="OrthoDB" id="10027823at2759"/>
<feature type="transmembrane region" description="Helical" evidence="3">
    <location>
        <begin position="37"/>
        <end position="55"/>
    </location>
</feature>
<dbReference type="Gene3D" id="1.20.1250.20">
    <property type="entry name" value="MFS general substrate transporter like domains"/>
    <property type="match status" value="2"/>
</dbReference>
<gene>
    <name evidence="5" type="ORF">BDV29DRAFT_181317</name>
</gene>
<dbReference type="AlphaFoldDB" id="A0A5N5WR19"/>
<accession>A0A5N5WR19</accession>
<dbReference type="EMBL" id="ML732311">
    <property type="protein sequence ID" value="KAB8070187.1"/>
    <property type="molecule type" value="Genomic_DNA"/>
</dbReference>
<evidence type="ECO:0000256" key="3">
    <source>
        <dbReference type="SAM" id="Phobius"/>
    </source>
</evidence>
<feature type="region of interest" description="Disordered" evidence="2">
    <location>
        <begin position="235"/>
        <end position="259"/>
    </location>
</feature>
<feature type="transmembrane region" description="Helical" evidence="3">
    <location>
        <begin position="194"/>
        <end position="213"/>
    </location>
</feature>
<dbReference type="GO" id="GO:0022857">
    <property type="term" value="F:transmembrane transporter activity"/>
    <property type="evidence" value="ECO:0007669"/>
    <property type="project" value="InterPro"/>
</dbReference>
<dbReference type="Proteomes" id="UP000326565">
    <property type="component" value="Unassembled WGS sequence"/>
</dbReference>